<dbReference type="RefSeq" id="XP_045147658.1">
    <property type="nucleotide sequence ID" value="XM_045291723.1"/>
</dbReference>
<dbReference type="Proteomes" id="UP000694863">
    <property type="component" value="Unplaced"/>
</dbReference>
<gene>
    <name evidence="2" type="primary">FYB2</name>
</gene>
<evidence type="ECO:0000313" key="2">
    <source>
        <dbReference type="RefSeq" id="XP_045147658.1"/>
    </source>
</evidence>
<sequence>MEVEGVRNFKELRAKFQNTLDAPLLPGPIKPAVGVSHRGCSTSAPSTQGLANGKAPSSNQSRPSPCDPSGECEPLAPQQMKLTQSNNIQKCSNSPAPLEGSSGCAINLQKASLLSEVNHPKDELREKEKVIVAYSFRDKLSNWEKFSTQKSQVSSTVFLTNCGGRGFQLDESKILGSAPEKLKKRLDTNEAKTLASQRHLLAQRKSVACSEESSMLHHRKSLENSGSKRTPTESTVYECELASPVTEKRRGARHHQLPQTKPLPSVKSLGPPPPKPPKPPAVNLLAFRRQAAAVSKTQRKDAVEDSNLPPESAELEDPHDYAATISYLKHSGNSSHLCNTKGIADSTYEVRIEELQKPRKSLHHQELSPDHDCDDKAKKNGPRKSEPAKAEESPHISHQYKMENKEETRGKLQLMKVHRGRRSILARKQDSVVDFIQTKACSEDPALARHAQGHCGYVEALQVTKETPKKGAIKANSTTEQMYDDVASPERERTKSFSSNSFTSDSEESSEETYEDVYKTKKTYSKTDLDGHETIKRLQQFFKKEKARFKMKKAKSKENVSDFSISLPNLEFRSREVIIYDDVVSSERKPKEGEKLKTWKAKFLISKENKGKKAAGESKRHFFRIKKSNLEKKMAKEEKLFRERFEYDKEISVINTAVACSHNSRKGTFDLPITPGEKLDVIDLTEQNLVICRNAEGKYGYVLIEHLDFKHQGWSP</sequence>
<name>A0AC55D7E0_ECHTE</name>
<reference evidence="2" key="1">
    <citation type="submission" date="2025-08" db="UniProtKB">
        <authorList>
            <consortium name="RefSeq"/>
        </authorList>
    </citation>
    <scope>IDENTIFICATION</scope>
</reference>
<protein>
    <submittedName>
        <fullName evidence="2">FYN-binding protein 2 isoform X1</fullName>
    </submittedName>
</protein>
<evidence type="ECO:0000313" key="1">
    <source>
        <dbReference type="Proteomes" id="UP000694863"/>
    </source>
</evidence>
<accession>A0AC55D7E0</accession>
<keyword evidence="1" id="KW-1185">Reference proteome</keyword>
<organism evidence="1 2">
    <name type="scientific">Echinops telfairi</name>
    <name type="common">Lesser hedgehog tenrec</name>
    <dbReference type="NCBI Taxonomy" id="9371"/>
    <lineage>
        <taxon>Eukaryota</taxon>
        <taxon>Metazoa</taxon>
        <taxon>Chordata</taxon>
        <taxon>Craniata</taxon>
        <taxon>Vertebrata</taxon>
        <taxon>Euteleostomi</taxon>
        <taxon>Mammalia</taxon>
        <taxon>Eutheria</taxon>
        <taxon>Afrotheria</taxon>
        <taxon>Tenrecidae</taxon>
        <taxon>Tenrecinae</taxon>
        <taxon>Echinops</taxon>
    </lineage>
</organism>
<proteinExistence type="predicted"/>